<dbReference type="GeneID" id="89956923"/>
<evidence type="ECO:0000313" key="2">
    <source>
        <dbReference type="EMBL" id="KAK4508964.1"/>
    </source>
</evidence>
<feature type="region of interest" description="Disordered" evidence="1">
    <location>
        <begin position="1"/>
        <end position="31"/>
    </location>
</feature>
<feature type="compositionally biased region" description="Basic and acidic residues" evidence="1">
    <location>
        <begin position="15"/>
        <end position="24"/>
    </location>
</feature>
<sequence>MSDNRRNKRRRKIKDGRLNTEPKQHSLKYQNQKIREQQKFVKQYTAHRNDTVCAVPAQHPGPSSSAERTQRAAVIYPSNDGVEDIDMGSQWQNIDDDDNTSLSSRYKRWQDVRDVLLKNFLESHEVHVHADPCLKKPITLGTKPTNCDFNTRQTSWPIHGFMMFAKGKVKSFKNAKIDYIEYKALCFPDGILYPPNIARVTVDVSNVANSTKETKVCSAFFAF</sequence>
<organism evidence="2 3">
    <name type="scientific">Mucor velutinosus</name>
    <dbReference type="NCBI Taxonomy" id="708070"/>
    <lineage>
        <taxon>Eukaryota</taxon>
        <taxon>Fungi</taxon>
        <taxon>Fungi incertae sedis</taxon>
        <taxon>Mucoromycota</taxon>
        <taxon>Mucoromycotina</taxon>
        <taxon>Mucoromycetes</taxon>
        <taxon>Mucorales</taxon>
        <taxon>Mucorineae</taxon>
        <taxon>Mucoraceae</taxon>
        <taxon>Mucor</taxon>
    </lineage>
</organism>
<dbReference type="EMBL" id="JASEJX010000042">
    <property type="protein sequence ID" value="KAK4508964.1"/>
    <property type="molecule type" value="Genomic_DNA"/>
</dbReference>
<keyword evidence="3" id="KW-1185">Reference proteome</keyword>
<name>A0AAN7D3K8_9FUNG</name>
<evidence type="ECO:0000256" key="1">
    <source>
        <dbReference type="SAM" id="MobiDB-lite"/>
    </source>
</evidence>
<gene>
    <name evidence="2" type="ORF">ATC70_013237</name>
</gene>
<protein>
    <submittedName>
        <fullName evidence="2">Uncharacterized protein</fullName>
    </submittedName>
</protein>
<feature type="compositionally biased region" description="Basic residues" evidence="1">
    <location>
        <begin position="1"/>
        <end position="14"/>
    </location>
</feature>
<reference evidence="2 3" key="1">
    <citation type="submission" date="2022-11" db="EMBL/GenBank/DDBJ databases">
        <title>Mucor velutinosus strain NIH1002 WGS.</title>
        <authorList>
            <person name="Subramanian P."/>
            <person name="Mullikin J.C."/>
            <person name="Segre J.A."/>
            <person name="Zelazny A.M."/>
        </authorList>
    </citation>
    <scope>NUCLEOTIDE SEQUENCE [LARGE SCALE GENOMIC DNA]</scope>
    <source>
        <strain evidence="2 3">NIH1002</strain>
    </source>
</reference>
<comment type="caution">
    <text evidence="2">The sequence shown here is derived from an EMBL/GenBank/DDBJ whole genome shotgun (WGS) entry which is preliminary data.</text>
</comment>
<dbReference type="AlphaFoldDB" id="A0AAN7D3K8"/>
<proteinExistence type="predicted"/>
<dbReference type="Proteomes" id="UP001304243">
    <property type="component" value="Unassembled WGS sequence"/>
</dbReference>
<accession>A0AAN7D3K8</accession>
<dbReference type="RefSeq" id="XP_064675630.1">
    <property type="nucleotide sequence ID" value="XM_064832402.1"/>
</dbReference>
<evidence type="ECO:0000313" key="3">
    <source>
        <dbReference type="Proteomes" id="UP001304243"/>
    </source>
</evidence>